<accession>X1J9L2</accession>
<reference evidence="1" key="1">
    <citation type="journal article" date="2014" name="Front. Microbiol.">
        <title>High frequency of phylogenetically diverse reductive dehalogenase-homologous genes in deep subseafloor sedimentary metagenomes.</title>
        <authorList>
            <person name="Kawai M."/>
            <person name="Futagami T."/>
            <person name="Toyoda A."/>
            <person name="Takaki Y."/>
            <person name="Nishi S."/>
            <person name="Hori S."/>
            <person name="Arai W."/>
            <person name="Tsubouchi T."/>
            <person name="Morono Y."/>
            <person name="Uchiyama I."/>
            <person name="Ito T."/>
            <person name="Fujiyama A."/>
            <person name="Inagaki F."/>
            <person name="Takami H."/>
        </authorList>
    </citation>
    <scope>NUCLEOTIDE SEQUENCE</scope>
    <source>
        <strain evidence="1">Expedition CK06-06</strain>
    </source>
</reference>
<feature type="non-terminal residue" evidence="1">
    <location>
        <position position="1"/>
    </location>
</feature>
<evidence type="ECO:0000313" key="1">
    <source>
        <dbReference type="EMBL" id="GAH75044.1"/>
    </source>
</evidence>
<dbReference type="EMBL" id="BARU01031503">
    <property type="protein sequence ID" value="GAH75044.1"/>
    <property type="molecule type" value="Genomic_DNA"/>
</dbReference>
<protein>
    <submittedName>
        <fullName evidence="1">Uncharacterized protein</fullName>
    </submittedName>
</protein>
<proteinExistence type="predicted"/>
<gene>
    <name evidence="1" type="ORF">S03H2_49820</name>
</gene>
<name>X1J9L2_9ZZZZ</name>
<comment type="caution">
    <text evidence="1">The sequence shown here is derived from an EMBL/GenBank/DDBJ whole genome shotgun (WGS) entry which is preliminary data.</text>
</comment>
<organism evidence="1">
    <name type="scientific">marine sediment metagenome</name>
    <dbReference type="NCBI Taxonomy" id="412755"/>
    <lineage>
        <taxon>unclassified sequences</taxon>
        <taxon>metagenomes</taxon>
        <taxon>ecological metagenomes</taxon>
    </lineage>
</organism>
<dbReference type="AlphaFoldDB" id="X1J9L2"/>
<sequence>LLLHFGIEEIGSPALIVDEATARASPCTCFTYKGKDMCWTKGGIGLLKQEQQDIYCVAGKAYKPQPKLVERYTTFAAAAEEAHKKIEAMPKGRERLMIWLEEMGRSLRGKGIEI</sequence>